<keyword evidence="1" id="KW-0812">Transmembrane</keyword>
<feature type="transmembrane region" description="Helical" evidence="1">
    <location>
        <begin position="183"/>
        <end position="202"/>
    </location>
</feature>
<reference evidence="2" key="1">
    <citation type="submission" date="2023-01" db="EMBL/GenBank/DDBJ databases">
        <title>Metagenome sequencing of chrysophaentin producing Chrysophaeum taylorii.</title>
        <authorList>
            <person name="Davison J."/>
            <person name="Bewley C."/>
        </authorList>
    </citation>
    <scope>NUCLEOTIDE SEQUENCE</scope>
    <source>
        <strain evidence="2">NIES-1699</strain>
    </source>
</reference>
<sequence>MLVSVVMLERRRVSWAAGKAKRAPFADRKGPLEHLWPRNLVVSSAHAAVFTLAPMLAAATPPESEDEEVLLDWDILSAELRDFKSKFVKTLFRVLGCTSLKRLLEACCVEACARKTAIRLLKDPVKSALRKAGRAGRGVAALKMLRTAAYANALTYVSNFVVEEAVLLWRLGRRRRVVRQSTSLLVGFGAAYACSTCGIALGTLLKPGWGTVLGAAFGDIASLLILEPQQQHPHRHGD</sequence>
<dbReference type="Proteomes" id="UP001230188">
    <property type="component" value="Unassembled WGS sequence"/>
</dbReference>
<protein>
    <submittedName>
        <fullName evidence="2">Uncharacterized protein</fullName>
    </submittedName>
</protein>
<comment type="caution">
    <text evidence="2">The sequence shown here is derived from an EMBL/GenBank/DDBJ whole genome shotgun (WGS) entry which is preliminary data.</text>
</comment>
<proteinExistence type="predicted"/>
<accession>A0AAD7XNN4</accession>
<evidence type="ECO:0000313" key="2">
    <source>
        <dbReference type="EMBL" id="KAJ8609709.1"/>
    </source>
</evidence>
<gene>
    <name evidence="2" type="ORF">CTAYLR_008437</name>
</gene>
<organism evidence="2 3">
    <name type="scientific">Chrysophaeum taylorii</name>
    <dbReference type="NCBI Taxonomy" id="2483200"/>
    <lineage>
        <taxon>Eukaryota</taxon>
        <taxon>Sar</taxon>
        <taxon>Stramenopiles</taxon>
        <taxon>Ochrophyta</taxon>
        <taxon>Pelagophyceae</taxon>
        <taxon>Pelagomonadales</taxon>
        <taxon>Pelagomonadaceae</taxon>
        <taxon>Chrysophaeum</taxon>
    </lineage>
</organism>
<dbReference type="PANTHER" id="PTHR36074">
    <property type="entry name" value="ISOPENTENYL-DIPHOSPHATE DELTA-ISOMERASE"/>
    <property type="match status" value="1"/>
</dbReference>
<dbReference type="PANTHER" id="PTHR36074:SF1">
    <property type="entry name" value="ISOPENTENYL-DIPHOSPHATE DELTA-ISOMERASE"/>
    <property type="match status" value="1"/>
</dbReference>
<keyword evidence="3" id="KW-1185">Reference proteome</keyword>
<keyword evidence="1" id="KW-1133">Transmembrane helix</keyword>
<evidence type="ECO:0000256" key="1">
    <source>
        <dbReference type="SAM" id="Phobius"/>
    </source>
</evidence>
<dbReference type="EMBL" id="JAQMWT010000134">
    <property type="protein sequence ID" value="KAJ8609709.1"/>
    <property type="molecule type" value="Genomic_DNA"/>
</dbReference>
<keyword evidence="1" id="KW-0472">Membrane</keyword>
<dbReference type="AlphaFoldDB" id="A0AAD7XNN4"/>
<evidence type="ECO:0000313" key="3">
    <source>
        <dbReference type="Proteomes" id="UP001230188"/>
    </source>
</evidence>
<name>A0AAD7XNN4_9STRA</name>